<dbReference type="GeneID" id="14493249"/>
<feature type="domain" description="CBS" evidence="5">
    <location>
        <begin position="35"/>
        <end position="98"/>
    </location>
</feature>
<dbReference type="Gene3D" id="3.10.580.10">
    <property type="entry name" value="CBS-domain"/>
    <property type="match status" value="2"/>
</dbReference>
<dbReference type="InterPro" id="IPR000644">
    <property type="entry name" value="CBS_dom"/>
</dbReference>
<feature type="domain" description="CBS" evidence="5">
    <location>
        <begin position="120"/>
        <end position="182"/>
    </location>
</feature>
<dbReference type="GO" id="GO:0005524">
    <property type="term" value="F:ATP binding"/>
    <property type="evidence" value="ECO:0007669"/>
    <property type="project" value="EnsemblFungi"/>
</dbReference>
<accession>I2GV00</accession>
<dbReference type="PROSITE" id="PS51371">
    <property type="entry name" value="CBS"/>
    <property type="match status" value="4"/>
</dbReference>
<dbReference type="GO" id="GO:0006357">
    <property type="term" value="P:regulation of transcription by RNA polymerase II"/>
    <property type="evidence" value="ECO:0007669"/>
    <property type="project" value="EnsemblFungi"/>
</dbReference>
<dbReference type="KEGG" id="tbl:TBLA_0A01530"/>
<dbReference type="CDD" id="cd04618">
    <property type="entry name" value="CBS_euAMPK_gamma-like_repeat1"/>
    <property type="match status" value="1"/>
</dbReference>
<dbReference type="GO" id="GO:0030447">
    <property type="term" value="P:filamentous growth"/>
    <property type="evidence" value="ECO:0007669"/>
    <property type="project" value="EnsemblFungi"/>
</dbReference>
<evidence type="ECO:0000313" key="6">
    <source>
        <dbReference type="EMBL" id="CCH57952.1"/>
    </source>
</evidence>
<keyword evidence="3 4" id="KW-0129">CBS domain</keyword>
<evidence type="ECO:0000256" key="4">
    <source>
        <dbReference type="PROSITE-ProRule" id="PRU00703"/>
    </source>
</evidence>
<dbReference type="HOGENOM" id="CLU_021740_1_0_1"/>
<feature type="domain" description="CBS" evidence="5">
    <location>
        <begin position="263"/>
        <end position="324"/>
    </location>
</feature>
<evidence type="ECO:0000256" key="2">
    <source>
        <dbReference type="ARBA" id="ARBA00022737"/>
    </source>
</evidence>
<dbReference type="PANTHER" id="PTHR13780:SF35">
    <property type="entry name" value="LD22662P"/>
    <property type="match status" value="1"/>
</dbReference>
<dbReference type="GO" id="GO:0005737">
    <property type="term" value="C:cytoplasm"/>
    <property type="evidence" value="ECO:0007669"/>
    <property type="project" value="EnsemblFungi"/>
</dbReference>
<evidence type="ECO:0000256" key="3">
    <source>
        <dbReference type="ARBA" id="ARBA00023122"/>
    </source>
</evidence>
<evidence type="ECO:0000256" key="1">
    <source>
        <dbReference type="ARBA" id="ARBA00006750"/>
    </source>
</evidence>
<dbReference type="eggNOG" id="KOG1764">
    <property type="taxonomic scope" value="Eukaryota"/>
</dbReference>
<dbReference type="GO" id="GO:0016208">
    <property type="term" value="F:AMP binding"/>
    <property type="evidence" value="ECO:0007669"/>
    <property type="project" value="EnsemblFungi"/>
</dbReference>
<dbReference type="EMBL" id="HE806316">
    <property type="protein sequence ID" value="CCH57952.1"/>
    <property type="molecule type" value="Genomic_DNA"/>
</dbReference>
<dbReference type="GO" id="GO:0005886">
    <property type="term" value="C:plasma membrane"/>
    <property type="evidence" value="ECO:0007669"/>
    <property type="project" value="EnsemblFungi"/>
</dbReference>
<dbReference type="GO" id="GO:0045722">
    <property type="term" value="P:positive regulation of gluconeogenesis"/>
    <property type="evidence" value="ECO:0007669"/>
    <property type="project" value="EnsemblFungi"/>
</dbReference>
<dbReference type="InParanoid" id="I2GV00"/>
<dbReference type="InterPro" id="IPR050511">
    <property type="entry name" value="AMPK_gamma/SDS23_families"/>
</dbReference>
<dbReference type="OrthoDB" id="286637at2759"/>
<dbReference type="GO" id="GO:0006914">
    <property type="term" value="P:autophagy"/>
    <property type="evidence" value="ECO:0007669"/>
    <property type="project" value="EnsemblFungi"/>
</dbReference>
<dbReference type="InterPro" id="IPR046342">
    <property type="entry name" value="CBS_dom_sf"/>
</dbReference>
<sequence length="328" mass="36483">MNYQNEEEIKALIENQNVGLAAIRRMLGSKTSYDMLPVSFKLVVFDTTLSVKRALNLLLQHNIVSAPLWDAKTSKFAGLLTTGDFINIIKYYFSNPDRLEIVDTMTLGGLEELERTIGAPSMDTISIHPSKPLFDACLKMLESRSGRIPLIDQDEGTNREIVVSVLTQYRILKFIALNCRETHLLQIPISELGIISTDNIHSCQMTTPVIDVIDCLTQEKLSSIPIVDENGVLINVYEAVDVLGLIKGGIYNDLSLSVGETLLRRSENFEGVCTCTPNDKLSNIMNTVRRASVHRFFVVDDNYKLLGVLSLSDILKYLLLGGSTNSPL</sequence>
<dbReference type="GO" id="GO:0007031">
    <property type="term" value="P:peroxisome organization"/>
    <property type="evidence" value="ECO:0007669"/>
    <property type="project" value="EnsemblFungi"/>
</dbReference>
<dbReference type="GO" id="GO:0005641">
    <property type="term" value="C:nuclear envelope lumen"/>
    <property type="evidence" value="ECO:0007669"/>
    <property type="project" value="EnsemblFungi"/>
</dbReference>
<dbReference type="CDD" id="cd04641">
    <property type="entry name" value="CBS_euAMPK_gamma-like_repeat2"/>
    <property type="match status" value="1"/>
</dbReference>
<protein>
    <recommendedName>
        <fullName evidence="5">CBS domain-containing protein</fullName>
    </recommendedName>
</protein>
<reference evidence="6 7" key="1">
    <citation type="journal article" date="2011" name="Proc. Natl. Acad. Sci. U.S.A.">
        <title>Evolutionary erosion of yeast sex chromosomes by mating-type switching accidents.</title>
        <authorList>
            <person name="Gordon J.L."/>
            <person name="Armisen D."/>
            <person name="Proux-Wera E."/>
            <person name="Oheigeartaigh S.S."/>
            <person name="Byrne K.P."/>
            <person name="Wolfe K.H."/>
        </authorList>
    </citation>
    <scope>NUCLEOTIDE SEQUENCE [LARGE SCALE GENOMIC DNA]</scope>
    <source>
        <strain evidence="7">ATCC 34711 / CBS 6284 / DSM 70876 / NBRC 10599 / NRRL Y-10934 / UCD 77-7</strain>
    </source>
</reference>
<feature type="domain" description="CBS" evidence="5">
    <location>
        <begin position="195"/>
        <end position="254"/>
    </location>
</feature>
<name>I2GV00_HENB6</name>
<gene>
    <name evidence="6" type="primary">TBLA0A01530</name>
    <name evidence="6" type="ORF">TBLA_0A01530</name>
</gene>
<dbReference type="GO" id="GO:0042802">
    <property type="term" value="F:identical protein binding"/>
    <property type="evidence" value="ECO:0007669"/>
    <property type="project" value="EnsemblFungi"/>
</dbReference>
<dbReference type="PANTHER" id="PTHR13780">
    <property type="entry name" value="AMP-ACTIVATED PROTEIN KINASE, GAMMA REGULATORY SUBUNIT"/>
    <property type="match status" value="1"/>
</dbReference>
<dbReference type="GO" id="GO:0031588">
    <property type="term" value="C:nucleotide-activated protein kinase complex"/>
    <property type="evidence" value="ECO:0007669"/>
    <property type="project" value="EnsemblFungi"/>
</dbReference>
<keyword evidence="7" id="KW-1185">Reference proteome</keyword>
<evidence type="ECO:0000313" key="7">
    <source>
        <dbReference type="Proteomes" id="UP000002866"/>
    </source>
</evidence>
<dbReference type="SUPFAM" id="SSF54631">
    <property type="entry name" value="CBS-domain pair"/>
    <property type="match status" value="2"/>
</dbReference>
<keyword evidence="2" id="KW-0677">Repeat</keyword>
<organism evidence="6 7">
    <name type="scientific">Henningerozyma blattae (strain ATCC 34711 / CBS 6284 / DSM 70876 / NBRC 10599 / NRRL Y-10934 / UCD 77-7)</name>
    <name type="common">Yeast</name>
    <name type="synonym">Tetrapisispora blattae</name>
    <dbReference type="NCBI Taxonomy" id="1071380"/>
    <lineage>
        <taxon>Eukaryota</taxon>
        <taxon>Fungi</taxon>
        <taxon>Dikarya</taxon>
        <taxon>Ascomycota</taxon>
        <taxon>Saccharomycotina</taxon>
        <taxon>Saccharomycetes</taxon>
        <taxon>Saccharomycetales</taxon>
        <taxon>Saccharomycetaceae</taxon>
        <taxon>Henningerozyma</taxon>
    </lineage>
</organism>
<dbReference type="AlphaFoldDB" id="I2GV00"/>
<dbReference type="GO" id="GO:0019901">
    <property type="term" value="F:protein kinase binding"/>
    <property type="evidence" value="ECO:0007669"/>
    <property type="project" value="TreeGrafter"/>
</dbReference>
<comment type="similarity">
    <text evidence="1">Belongs to the 5'-AMP-activated protein kinase gamma subunit family.</text>
</comment>
<dbReference type="GO" id="GO:0043539">
    <property type="term" value="F:protein serine/threonine kinase activator activity"/>
    <property type="evidence" value="ECO:0007669"/>
    <property type="project" value="EnsemblFungi"/>
</dbReference>
<dbReference type="SMART" id="SM00116">
    <property type="entry name" value="CBS"/>
    <property type="match status" value="4"/>
</dbReference>
<dbReference type="Proteomes" id="UP000002866">
    <property type="component" value="Chromosome 1"/>
</dbReference>
<dbReference type="GO" id="GO:2000217">
    <property type="term" value="P:regulation of invasive growth in response to glucose limitation"/>
    <property type="evidence" value="ECO:0007669"/>
    <property type="project" value="EnsemblFungi"/>
</dbReference>
<dbReference type="Pfam" id="PF00571">
    <property type="entry name" value="CBS"/>
    <property type="match status" value="3"/>
</dbReference>
<dbReference type="GO" id="GO:0004679">
    <property type="term" value="F:AMP-activated protein kinase activity"/>
    <property type="evidence" value="ECO:0007669"/>
    <property type="project" value="EnsemblFungi"/>
</dbReference>
<dbReference type="STRING" id="1071380.I2GV00"/>
<dbReference type="RefSeq" id="XP_004177471.1">
    <property type="nucleotide sequence ID" value="XM_004177423.1"/>
</dbReference>
<evidence type="ECO:0000259" key="5">
    <source>
        <dbReference type="PROSITE" id="PS51371"/>
    </source>
</evidence>
<proteinExistence type="inferred from homology"/>
<dbReference type="OMA" id="TASIHPF"/>
<dbReference type="FunCoup" id="I2GV00">
    <property type="interactions" value="500"/>
</dbReference>
<dbReference type="GO" id="GO:0043531">
    <property type="term" value="F:ADP binding"/>
    <property type="evidence" value="ECO:0007669"/>
    <property type="project" value="EnsemblFungi"/>
</dbReference>